<dbReference type="eggNOG" id="COG2905">
    <property type="taxonomic scope" value="Bacteria"/>
</dbReference>
<dbReference type="SMART" id="SM00100">
    <property type="entry name" value="cNMP"/>
    <property type="match status" value="1"/>
</dbReference>
<dbReference type="PROSITE" id="PS51371">
    <property type="entry name" value="CBS"/>
    <property type="match status" value="1"/>
</dbReference>
<dbReference type="SUPFAM" id="SSF51206">
    <property type="entry name" value="cAMP-binding domain-like"/>
    <property type="match status" value="1"/>
</dbReference>
<dbReference type="RefSeq" id="WP_011419828.1">
    <property type="nucleotide sequence ID" value="NC_007760.1"/>
</dbReference>
<dbReference type="STRING" id="290397.Adeh_0770"/>
<keyword evidence="1 2" id="KW-0129">CBS domain</keyword>
<dbReference type="InterPro" id="IPR000595">
    <property type="entry name" value="cNMP-bd_dom"/>
</dbReference>
<dbReference type="PANTHER" id="PTHR43080:SF2">
    <property type="entry name" value="CBS DOMAIN-CONTAINING PROTEIN"/>
    <property type="match status" value="1"/>
</dbReference>
<dbReference type="Pfam" id="PF00571">
    <property type="entry name" value="CBS"/>
    <property type="match status" value="2"/>
</dbReference>
<evidence type="ECO:0000313" key="6">
    <source>
        <dbReference type="Proteomes" id="UP000001935"/>
    </source>
</evidence>
<evidence type="ECO:0000313" key="5">
    <source>
        <dbReference type="EMBL" id="ABC80545.1"/>
    </source>
</evidence>
<dbReference type="KEGG" id="ade:Adeh_0770"/>
<organism evidence="5 6">
    <name type="scientific">Anaeromyxobacter dehalogenans (strain 2CP-C)</name>
    <dbReference type="NCBI Taxonomy" id="290397"/>
    <lineage>
        <taxon>Bacteria</taxon>
        <taxon>Pseudomonadati</taxon>
        <taxon>Myxococcota</taxon>
        <taxon>Myxococcia</taxon>
        <taxon>Myxococcales</taxon>
        <taxon>Cystobacterineae</taxon>
        <taxon>Anaeromyxobacteraceae</taxon>
        <taxon>Anaeromyxobacter</taxon>
    </lineage>
</organism>
<evidence type="ECO:0000256" key="1">
    <source>
        <dbReference type="ARBA" id="ARBA00023122"/>
    </source>
</evidence>
<dbReference type="PANTHER" id="PTHR43080">
    <property type="entry name" value="CBS DOMAIN-CONTAINING PROTEIN CBSX3, MITOCHONDRIAL"/>
    <property type="match status" value="1"/>
</dbReference>
<dbReference type="CDD" id="cd04587">
    <property type="entry name" value="CBS_pair_CAP-ED_NT_Pol-beta-like_DUF294_assoc"/>
    <property type="match status" value="1"/>
</dbReference>
<dbReference type="CDD" id="cd00038">
    <property type="entry name" value="CAP_ED"/>
    <property type="match status" value="1"/>
</dbReference>
<dbReference type="InterPro" id="IPR051257">
    <property type="entry name" value="Diverse_CBS-Domain"/>
</dbReference>
<dbReference type="EMBL" id="CP000251">
    <property type="protein sequence ID" value="ABC80545.1"/>
    <property type="molecule type" value="Genomic_DNA"/>
</dbReference>
<gene>
    <name evidence="5" type="ordered locus">Adeh_0770</name>
</gene>
<dbReference type="Pfam" id="PF00027">
    <property type="entry name" value="cNMP_binding"/>
    <property type="match status" value="1"/>
</dbReference>
<evidence type="ECO:0000256" key="2">
    <source>
        <dbReference type="PROSITE-ProRule" id="PRU00703"/>
    </source>
</evidence>
<dbReference type="HOGENOM" id="CLU_027866_1_0_7"/>
<name>Q2IP15_ANADE</name>
<evidence type="ECO:0000259" key="3">
    <source>
        <dbReference type="PROSITE" id="PS50042"/>
    </source>
</evidence>
<dbReference type="InterPro" id="IPR018490">
    <property type="entry name" value="cNMP-bd_dom_sf"/>
</dbReference>
<feature type="domain" description="CBS" evidence="4">
    <location>
        <begin position="216"/>
        <end position="273"/>
    </location>
</feature>
<dbReference type="InterPro" id="IPR014710">
    <property type="entry name" value="RmlC-like_jellyroll"/>
</dbReference>
<dbReference type="AlphaFoldDB" id="Q2IP15"/>
<evidence type="ECO:0000259" key="4">
    <source>
        <dbReference type="PROSITE" id="PS51371"/>
    </source>
</evidence>
<reference evidence="5" key="1">
    <citation type="submission" date="2006-01" db="EMBL/GenBank/DDBJ databases">
        <title>Complete sequence of Anaeromyxobacter dehalogenans 2CP-C.</title>
        <authorList>
            <consortium name="US DOE Joint Genome Institute"/>
            <person name="Copeland A."/>
            <person name="Lucas S."/>
            <person name="Lapidus A."/>
            <person name="Barry K."/>
            <person name="Detter J.C."/>
            <person name="Glavina T."/>
            <person name="Hammon N."/>
            <person name="Israni S."/>
            <person name="Pitluck S."/>
            <person name="Brettin T."/>
            <person name="Bruce D."/>
            <person name="Han C."/>
            <person name="Tapia R."/>
            <person name="Gilna P."/>
            <person name="Kiss H."/>
            <person name="Schmutz J."/>
            <person name="Larimer F."/>
            <person name="Land M."/>
            <person name="Kyrpides N."/>
            <person name="Anderson I."/>
            <person name="Sanford R.A."/>
            <person name="Ritalahti K.M."/>
            <person name="Thomas H.S."/>
            <person name="Kirby J.R."/>
            <person name="Zhulin I.B."/>
            <person name="Loeffler F.E."/>
            <person name="Richardson P."/>
        </authorList>
    </citation>
    <scope>NUCLEOTIDE SEQUENCE</scope>
    <source>
        <strain evidence="5">2CP-C</strain>
    </source>
</reference>
<dbReference type="InterPro" id="IPR046342">
    <property type="entry name" value="CBS_dom_sf"/>
</dbReference>
<accession>Q2IP15</accession>
<protein>
    <submittedName>
        <fullName evidence="5">Cyclic nucleotide-binding domain (CNMP-BD) protein</fullName>
    </submittedName>
</protein>
<dbReference type="OrthoDB" id="9808528at2"/>
<feature type="domain" description="Cyclic nucleotide-binding" evidence="3">
    <location>
        <begin position="15"/>
        <end position="113"/>
    </location>
</feature>
<dbReference type="InterPro" id="IPR018821">
    <property type="entry name" value="DUF294_put_nucleoTrafse_sb-bd"/>
</dbReference>
<dbReference type="Gene3D" id="2.60.120.10">
    <property type="entry name" value="Jelly Rolls"/>
    <property type="match status" value="1"/>
</dbReference>
<dbReference type="Gene3D" id="1.20.120.330">
    <property type="entry name" value="Nucleotidyltransferases domain 2"/>
    <property type="match status" value="1"/>
</dbReference>
<proteinExistence type="predicted"/>
<dbReference type="SUPFAM" id="SSF81593">
    <property type="entry name" value="Nucleotidyltransferase substrate binding subunit/domain"/>
    <property type="match status" value="1"/>
</dbReference>
<dbReference type="SMART" id="SM00116">
    <property type="entry name" value="CBS"/>
    <property type="match status" value="2"/>
</dbReference>
<dbReference type="Proteomes" id="UP000001935">
    <property type="component" value="Chromosome"/>
</dbReference>
<dbReference type="Pfam" id="PF10335">
    <property type="entry name" value="DUF294_C"/>
    <property type="match status" value="1"/>
</dbReference>
<dbReference type="GO" id="GO:0008773">
    <property type="term" value="F:[protein-PII] uridylyltransferase activity"/>
    <property type="evidence" value="ECO:0007669"/>
    <property type="project" value="InterPro"/>
</dbReference>
<dbReference type="PROSITE" id="PS50042">
    <property type="entry name" value="CNMP_BINDING_3"/>
    <property type="match status" value="1"/>
</dbReference>
<dbReference type="InterPro" id="IPR000644">
    <property type="entry name" value="CBS_dom"/>
</dbReference>
<sequence>MAALDPVAFVRGTPPFDALPADAFRDAARALEIVFFPTGTRVLERGGTPSEHLYVIRKGAVRLEREGQTLQLLEEGEVFGFTSLISGKATLDVTVEEDLLAYRLPRQEFQALLAYGPFAGHFASGLAERLRNSLERSQVASFQPDLAVPVATLLRGPAVRIAPAATVGEAARVMAERGVGSLIVDSEPPGIVTDRDFRARVLAQGRGPETPVLDVYTAPLRTVGGDVPVYEAWRILLDSGVHHLPITRNGGEIAGVLTATDLLKCTASGPVAVMKRLERLGGRDALPGYGTKVSEMVSALFAGGLEPTVIGGFVARLNETLAGRILRWAEDDLGPPPCPYGWLVFGSEGRKEQMILTDQDNALAWRDDTPEARAYFAAMAEKANADLVAAGFPSCPGGYMATRWQGSLAEWEERFRAWLDRPTPQALLEASIFFDFRVAQGSLDPEPLDAIVRRAKHARTFLAAMAKSALTFHAPGGLMLRLRSESSKFDLKLKGVSPIVFLARVYGLEAGARSSNTLERLAAAVKAGLIEQDTCDTLSEAYRYILRLRLREQLRTISDGKIPSNVVSMSDLSSIERSRLRDAFRAIEVWQERASYHYRTDLF</sequence>
<dbReference type="Gene3D" id="3.10.580.10">
    <property type="entry name" value="CBS-domain"/>
    <property type="match status" value="1"/>
</dbReference>
<dbReference type="InterPro" id="IPR005105">
    <property type="entry name" value="GlnD_Uridyltrans_N"/>
</dbReference>
<dbReference type="CDD" id="cd05401">
    <property type="entry name" value="NT_GlnE_GlnD_like"/>
    <property type="match status" value="1"/>
</dbReference>
<dbReference type="SUPFAM" id="SSF54631">
    <property type="entry name" value="CBS-domain pair"/>
    <property type="match status" value="1"/>
</dbReference>
<dbReference type="Pfam" id="PF03445">
    <property type="entry name" value="DUF294"/>
    <property type="match status" value="1"/>
</dbReference>